<reference evidence="1" key="1">
    <citation type="journal article" date="2005" name="Environ. Microbiol.">
        <title>Lateral gene transfer and phylogenetic assignment of environmental fosmid clones.</title>
        <authorList>
            <person name="Nesbo C.L."/>
            <person name="Boucher Y."/>
            <person name="Dlutek M."/>
            <person name="Doolittle F.W."/>
        </authorList>
    </citation>
    <scope>NUCLEOTIDE SEQUENCE</scope>
</reference>
<name>Q2YZZ6_9BACT</name>
<evidence type="ECO:0000313" key="1">
    <source>
        <dbReference type="EMBL" id="CAI78569.1"/>
    </source>
</evidence>
<organism evidence="1">
    <name type="scientific">uncultured Aminicenantes bacterium</name>
    <dbReference type="NCBI Taxonomy" id="174294"/>
    <lineage>
        <taxon>Bacteria</taxon>
        <taxon>Candidatus Aminicenantota</taxon>
        <taxon>environmental samples</taxon>
    </lineage>
</organism>
<dbReference type="AlphaFoldDB" id="Q2YZZ6"/>
<accession>Q2YZZ6</accession>
<proteinExistence type="predicted"/>
<protein>
    <submittedName>
        <fullName evidence="1">Uncharacterized protein</fullName>
    </submittedName>
</protein>
<dbReference type="EMBL" id="AJ937765">
    <property type="protein sequence ID" value="CAI78569.1"/>
    <property type="molecule type" value="Genomic_DNA"/>
</dbReference>
<sequence>MTTDRTANRKTILFFFIAGLPRELYSVRAPVVKGLSLLPD</sequence>